<name>A0A9P7EZ04_9AGAM</name>
<reference evidence="1" key="1">
    <citation type="journal article" date="2020" name="New Phytol.">
        <title>Comparative genomics reveals dynamic genome evolution in host specialist ectomycorrhizal fungi.</title>
        <authorList>
            <person name="Lofgren L.A."/>
            <person name="Nguyen N.H."/>
            <person name="Vilgalys R."/>
            <person name="Ruytinx J."/>
            <person name="Liao H.L."/>
            <person name="Branco S."/>
            <person name="Kuo A."/>
            <person name="LaButti K."/>
            <person name="Lipzen A."/>
            <person name="Andreopoulos W."/>
            <person name="Pangilinan J."/>
            <person name="Riley R."/>
            <person name="Hundley H."/>
            <person name="Na H."/>
            <person name="Barry K."/>
            <person name="Grigoriev I.V."/>
            <person name="Stajich J.E."/>
            <person name="Kennedy P.G."/>
        </authorList>
    </citation>
    <scope>NUCLEOTIDE SEQUENCE</scope>
    <source>
        <strain evidence="1">FC423</strain>
    </source>
</reference>
<dbReference type="AlphaFoldDB" id="A0A9P7EZ04"/>
<protein>
    <submittedName>
        <fullName evidence="1">Uncharacterized protein</fullName>
    </submittedName>
</protein>
<keyword evidence="2" id="KW-1185">Reference proteome</keyword>
<proteinExistence type="predicted"/>
<dbReference type="Proteomes" id="UP000823399">
    <property type="component" value="Unassembled WGS sequence"/>
</dbReference>
<evidence type="ECO:0000313" key="1">
    <source>
        <dbReference type="EMBL" id="KAG2098717.1"/>
    </source>
</evidence>
<evidence type="ECO:0000313" key="2">
    <source>
        <dbReference type="Proteomes" id="UP000823399"/>
    </source>
</evidence>
<sequence>MPSYFLMSLGIETINRGTTTSARHVTCVFAHSQPPPFTTSTMAQTLAGGTLDRATRPSRIQKARKLNGQQNVQGSKHAGGRQTLDFLLHGLISTQFPRFRVFACSSWTHT</sequence>
<gene>
    <name evidence="1" type="ORF">F5147DRAFT_777559</name>
</gene>
<accession>A0A9P7EZ04</accession>
<dbReference type="EMBL" id="JABBWM010000060">
    <property type="protein sequence ID" value="KAG2098717.1"/>
    <property type="molecule type" value="Genomic_DNA"/>
</dbReference>
<comment type="caution">
    <text evidence="1">The sequence shown here is derived from an EMBL/GenBank/DDBJ whole genome shotgun (WGS) entry which is preliminary data.</text>
</comment>
<dbReference type="RefSeq" id="XP_041288965.1">
    <property type="nucleotide sequence ID" value="XM_041442000.1"/>
</dbReference>
<organism evidence="1 2">
    <name type="scientific">Suillus discolor</name>
    <dbReference type="NCBI Taxonomy" id="1912936"/>
    <lineage>
        <taxon>Eukaryota</taxon>
        <taxon>Fungi</taxon>
        <taxon>Dikarya</taxon>
        <taxon>Basidiomycota</taxon>
        <taxon>Agaricomycotina</taxon>
        <taxon>Agaricomycetes</taxon>
        <taxon>Agaricomycetidae</taxon>
        <taxon>Boletales</taxon>
        <taxon>Suillineae</taxon>
        <taxon>Suillaceae</taxon>
        <taxon>Suillus</taxon>
    </lineage>
</organism>
<dbReference type="OrthoDB" id="2693102at2759"/>
<dbReference type="GeneID" id="64704259"/>